<evidence type="ECO:0000313" key="5">
    <source>
        <dbReference type="Proteomes" id="UP000006352"/>
    </source>
</evidence>
<keyword evidence="2" id="KW-0732">Signal</keyword>
<evidence type="ECO:0000256" key="2">
    <source>
        <dbReference type="SAM" id="SignalP"/>
    </source>
</evidence>
<dbReference type="PROSITE" id="PS51762">
    <property type="entry name" value="GH16_2"/>
    <property type="match status" value="1"/>
</dbReference>
<dbReference type="PANTHER" id="PTHR10963:SF24">
    <property type="entry name" value="GLYCOSIDASE C21B10.07-RELATED"/>
    <property type="match status" value="1"/>
</dbReference>
<evidence type="ECO:0000313" key="4">
    <source>
        <dbReference type="EMBL" id="CCM02503.1"/>
    </source>
</evidence>
<dbReference type="Pfam" id="PF26113">
    <property type="entry name" value="GH16_XgeA"/>
    <property type="match status" value="1"/>
</dbReference>
<dbReference type="SUPFAM" id="SSF49899">
    <property type="entry name" value="Concanavalin A-like lectins/glucanases"/>
    <property type="match status" value="1"/>
</dbReference>
<dbReference type="InterPro" id="IPR013320">
    <property type="entry name" value="ConA-like_dom_sf"/>
</dbReference>
<organism evidence="4 5">
    <name type="scientific">Fibroporia radiculosa</name>
    <dbReference type="NCBI Taxonomy" id="599839"/>
    <lineage>
        <taxon>Eukaryota</taxon>
        <taxon>Fungi</taxon>
        <taxon>Dikarya</taxon>
        <taxon>Basidiomycota</taxon>
        <taxon>Agaricomycotina</taxon>
        <taxon>Agaricomycetes</taxon>
        <taxon>Polyporales</taxon>
        <taxon>Fibroporiaceae</taxon>
        <taxon>Fibroporia</taxon>
    </lineage>
</organism>
<gene>
    <name evidence="4" type="ORF">FIBRA_04605</name>
</gene>
<dbReference type="InParanoid" id="J4G7M8"/>
<feature type="compositionally biased region" description="Low complexity" evidence="1">
    <location>
        <begin position="334"/>
        <end position="351"/>
    </location>
</feature>
<dbReference type="CDD" id="cd02181">
    <property type="entry name" value="GH16_fungal_Lam16A_glucanase"/>
    <property type="match status" value="1"/>
</dbReference>
<feature type="domain" description="GH16" evidence="3">
    <location>
        <begin position="13"/>
        <end position="283"/>
    </location>
</feature>
<dbReference type="EMBL" id="HE797083">
    <property type="protein sequence ID" value="CCM02503.1"/>
    <property type="molecule type" value="Genomic_DNA"/>
</dbReference>
<dbReference type="InterPro" id="IPR050546">
    <property type="entry name" value="Glycosyl_Hydrlase_16"/>
</dbReference>
<evidence type="ECO:0000256" key="1">
    <source>
        <dbReference type="SAM" id="MobiDB-lite"/>
    </source>
</evidence>
<dbReference type="GeneID" id="24097414"/>
<dbReference type="AlphaFoldDB" id="J4G7M8"/>
<dbReference type="Gene3D" id="2.60.120.200">
    <property type="match status" value="1"/>
</dbReference>
<feature type="signal peptide" evidence="2">
    <location>
        <begin position="1"/>
        <end position="21"/>
    </location>
</feature>
<dbReference type="GO" id="GO:0004553">
    <property type="term" value="F:hydrolase activity, hydrolyzing O-glycosyl compounds"/>
    <property type="evidence" value="ECO:0007669"/>
    <property type="project" value="InterPro"/>
</dbReference>
<dbReference type="InterPro" id="IPR000757">
    <property type="entry name" value="Beta-glucanase-like"/>
</dbReference>
<feature type="chain" id="PRO_5003778102" description="GH16 domain-containing protein" evidence="2">
    <location>
        <begin position="22"/>
        <end position="383"/>
    </location>
</feature>
<dbReference type="PANTHER" id="PTHR10963">
    <property type="entry name" value="GLYCOSYL HYDROLASE-RELATED"/>
    <property type="match status" value="1"/>
</dbReference>
<dbReference type="Proteomes" id="UP000006352">
    <property type="component" value="Unassembled WGS sequence"/>
</dbReference>
<proteinExistence type="predicted"/>
<dbReference type="STRING" id="599839.J4G7M8"/>
<protein>
    <recommendedName>
        <fullName evidence="3">GH16 domain-containing protein</fullName>
    </recommendedName>
</protein>
<accession>J4G7M8</accession>
<dbReference type="HOGENOM" id="CLU_016972_2_1_1"/>
<keyword evidence="5" id="KW-1185">Reference proteome</keyword>
<reference evidence="4 5" key="1">
    <citation type="journal article" date="2012" name="Appl. Environ. Microbiol.">
        <title>Short-read sequencing for genomic analysis of the brown rot fungus Fibroporia radiculosa.</title>
        <authorList>
            <person name="Tang J.D."/>
            <person name="Perkins A.D."/>
            <person name="Sonstegard T.S."/>
            <person name="Schroeder S.G."/>
            <person name="Burgess S.C."/>
            <person name="Diehl S.V."/>
        </authorList>
    </citation>
    <scope>NUCLEOTIDE SEQUENCE [LARGE SCALE GENOMIC DNA]</scope>
    <source>
        <strain evidence="4 5">TFFH 294</strain>
    </source>
</reference>
<evidence type="ECO:0000259" key="3">
    <source>
        <dbReference type="PROSITE" id="PS51762"/>
    </source>
</evidence>
<dbReference type="GO" id="GO:0009251">
    <property type="term" value="P:glucan catabolic process"/>
    <property type="evidence" value="ECO:0007669"/>
    <property type="project" value="TreeGrafter"/>
</dbReference>
<feature type="region of interest" description="Disordered" evidence="1">
    <location>
        <begin position="334"/>
        <end position="354"/>
    </location>
</feature>
<name>J4G7M8_9APHY</name>
<dbReference type="OrthoDB" id="192832at2759"/>
<dbReference type="RefSeq" id="XP_012181786.1">
    <property type="nucleotide sequence ID" value="XM_012326396.1"/>
</dbReference>
<sequence length="383" mass="41184">MLTRRAFLSLALLSWSVTGLGFEVLHDYSGSTFFNGWDYYGLWDNLTLGNVTYLSAEAATQQRLTYVNDAGNAIIRVDNFTTVSEGDRRNSIRITSSEFYEYGSLWIIDALHLPYGCSVWPAFWSKGSHWPNDGEIDIIEAINLMPNNQMALHTTEGCVHNTTAPQTGFNIDNDCGTASGCTVGMSSPNSYESGFAAAGGGVYATQFDVSGIYMWFWSRPNVPDSITSATANSSMNISSWGPPTASYPTNAYCNITNFFSAQQLIFDITLCGDWAGVPGTYDGTGCANAGPNNNCYLDNVVGNGSNYDEAYFEVAYVRTYTTGVVLPASTATSTSVASSSSGSQTSTPSRSQKSDAWREHGSLEAFLAASAVAMLAGCLFTLA</sequence>